<dbReference type="SUPFAM" id="SSF51126">
    <property type="entry name" value="Pectin lyase-like"/>
    <property type="match status" value="1"/>
</dbReference>
<evidence type="ECO:0000259" key="1">
    <source>
        <dbReference type="Pfam" id="PF13229"/>
    </source>
</evidence>
<name>A0ABZ2LVI6_9BACT</name>
<dbReference type="EMBL" id="CP089984">
    <property type="protein sequence ID" value="WXB14948.1"/>
    <property type="molecule type" value="Genomic_DNA"/>
</dbReference>
<keyword evidence="3" id="KW-1185">Reference proteome</keyword>
<feature type="domain" description="Right handed beta helix" evidence="1">
    <location>
        <begin position="127"/>
        <end position="281"/>
    </location>
</feature>
<dbReference type="Gene3D" id="2.160.20.10">
    <property type="entry name" value="Single-stranded right-handed beta-helix, Pectin lyase-like"/>
    <property type="match status" value="1"/>
</dbReference>
<dbReference type="RefSeq" id="WP_394824571.1">
    <property type="nucleotide sequence ID" value="NZ_CP089984.1"/>
</dbReference>
<dbReference type="InterPro" id="IPR006626">
    <property type="entry name" value="PbH1"/>
</dbReference>
<sequence>MSSELAAPTSPPAAICGNTSLLSGPSTPPTGAVVVSTNQRLDAVVDSHPRGTTYWLAPGVHTLRAGNYAQVTPKDGDVFVGAPGAILDGRHDNQYAFGGHAKNVVIRYLTIQNFGVARGNNNEGVVNHDAADGWIIEYATVKQNAGAGVFMGNNDVIRYSCLKDNGQYGFSAYRDDGVVNLTLDHNEISGNNVDEWERTPGKPEEPTWCGCTGGGKFWAVKGAKVTNNWVHDNRSIGLWADTNDVDFLFEGNYISGNRDAGIMYEISYNATIRNNTFTRNGLEEGPKQTDFPLGAIYLSEAGGDARVGGPSTLEIANNVFIDNWGGVVLFENADRFCNSPANTSSGDCTLVGGATLRTCSKGTIEKEPYKSDCRWKTQNVAVHDNSFRLTPANVPGCAASELCAVQGLFSNWGTYPDWSPYKADMIMNDITFKQNNVFARNEYVGPWKFMPYDQSGTIDFATWQKAPYNQDKGSTRR</sequence>
<gene>
    <name evidence="2" type="ORF">LZC94_44900</name>
</gene>
<dbReference type="NCBIfam" id="TIGR03804">
    <property type="entry name" value="para_beta_helix"/>
    <property type="match status" value="1"/>
</dbReference>
<dbReference type="Proteomes" id="UP001370348">
    <property type="component" value="Chromosome"/>
</dbReference>
<evidence type="ECO:0000313" key="2">
    <source>
        <dbReference type="EMBL" id="WXB14948.1"/>
    </source>
</evidence>
<proteinExistence type="predicted"/>
<dbReference type="InterPro" id="IPR022441">
    <property type="entry name" value="Para_beta_helix_rpt-2"/>
</dbReference>
<evidence type="ECO:0000313" key="3">
    <source>
        <dbReference type="Proteomes" id="UP001370348"/>
    </source>
</evidence>
<dbReference type="InterPro" id="IPR039448">
    <property type="entry name" value="Beta_helix"/>
</dbReference>
<dbReference type="SMART" id="SM00710">
    <property type="entry name" value="PbH1"/>
    <property type="match status" value="6"/>
</dbReference>
<reference evidence="2 3" key="1">
    <citation type="submission" date="2021-12" db="EMBL/GenBank/DDBJ databases">
        <title>Discovery of the Pendulisporaceae a myxobacterial family with distinct sporulation behavior and unique specialized metabolism.</title>
        <authorList>
            <person name="Garcia R."/>
            <person name="Popoff A."/>
            <person name="Bader C.D."/>
            <person name="Loehr J."/>
            <person name="Walesch S."/>
            <person name="Walt C."/>
            <person name="Boldt J."/>
            <person name="Bunk B."/>
            <person name="Haeckl F.J.F.P.J."/>
            <person name="Gunesch A.P."/>
            <person name="Birkelbach J."/>
            <person name="Nuebel U."/>
            <person name="Pietschmann T."/>
            <person name="Bach T."/>
            <person name="Mueller R."/>
        </authorList>
    </citation>
    <scope>NUCLEOTIDE SEQUENCE [LARGE SCALE GENOMIC DNA]</scope>
    <source>
        <strain evidence="2 3">MSr11954</strain>
    </source>
</reference>
<dbReference type="InterPro" id="IPR012334">
    <property type="entry name" value="Pectin_lyas_fold"/>
</dbReference>
<dbReference type="Pfam" id="PF13229">
    <property type="entry name" value="Beta_helix"/>
    <property type="match status" value="1"/>
</dbReference>
<dbReference type="InterPro" id="IPR011050">
    <property type="entry name" value="Pectin_lyase_fold/virulence"/>
</dbReference>
<accession>A0ABZ2LVI6</accession>
<organism evidence="2 3">
    <name type="scientific">Pendulispora albinea</name>
    <dbReference type="NCBI Taxonomy" id="2741071"/>
    <lineage>
        <taxon>Bacteria</taxon>
        <taxon>Pseudomonadati</taxon>
        <taxon>Myxococcota</taxon>
        <taxon>Myxococcia</taxon>
        <taxon>Myxococcales</taxon>
        <taxon>Sorangiineae</taxon>
        <taxon>Pendulisporaceae</taxon>
        <taxon>Pendulispora</taxon>
    </lineage>
</organism>
<protein>
    <submittedName>
        <fullName evidence="2">Right-handed parallel beta-helix repeat-containing protein</fullName>
    </submittedName>
</protein>